<dbReference type="AlphaFoldDB" id="A0A8K0P854"/>
<dbReference type="InterPro" id="IPR025999">
    <property type="entry name" value="MCRS_N"/>
</dbReference>
<feature type="compositionally biased region" description="Low complexity" evidence="1">
    <location>
        <begin position="42"/>
        <end position="54"/>
    </location>
</feature>
<organism evidence="3 4">
    <name type="scientific">Ladona fulva</name>
    <name type="common">Scarce chaser dragonfly</name>
    <name type="synonym">Libellula fulva</name>
    <dbReference type="NCBI Taxonomy" id="123851"/>
    <lineage>
        <taxon>Eukaryota</taxon>
        <taxon>Metazoa</taxon>
        <taxon>Ecdysozoa</taxon>
        <taxon>Arthropoda</taxon>
        <taxon>Hexapoda</taxon>
        <taxon>Insecta</taxon>
        <taxon>Pterygota</taxon>
        <taxon>Palaeoptera</taxon>
        <taxon>Odonata</taxon>
        <taxon>Epiprocta</taxon>
        <taxon>Anisoptera</taxon>
        <taxon>Libelluloidea</taxon>
        <taxon>Libellulidae</taxon>
        <taxon>Ladona</taxon>
    </lineage>
</organism>
<dbReference type="PANTHER" id="PTHR13233:SF0">
    <property type="entry name" value="MICROSPHERULE PROTEIN 1"/>
    <property type="match status" value="1"/>
</dbReference>
<feature type="compositionally biased region" description="Basic residues" evidence="1">
    <location>
        <begin position="94"/>
        <end position="103"/>
    </location>
</feature>
<name>A0A8K0P854_LADFU</name>
<gene>
    <name evidence="3" type="ORF">J437_LFUL015690</name>
</gene>
<dbReference type="Pfam" id="PF13325">
    <property type="entry name" value="MCRS_N"/>
    <property type="match status" value="1"/>
</dbReference>
<dbReference type="OrthoDB" id="10262769at2759"/>
<dbReference type="GO" id="GO:0045944">
    <property type="term" value="P:positive regulation of transcription by RNA polymerase II"/>
    <property type="evidence" value="ECO:0007669"/>
    <property type="project" value="TreeGrafter"/>
</dbReference>
<proteinExistence type="predicted"/>
<evidence type="ECO:0000256" key="1">
    <source>
        <dbReference type="SAM" id="MobiDB-lite"/>
    </source>
</evidence>
<dbReference type="EMBL" id="KZ309174">
    <property type="protein sequence ID" value="KAG8237471.1"/>
    <property type="molecule type" value="Genomic_DNA"/>
</dbReference>
<feature type="region of interest" description="Disordered" evidence="1">
    <location>
        <begin position="1"/>
        <end position="185"/>
    </location>
</feature>
<sequence length="299" mass="32253">MASTNIQGKTANGESNVLLPPPLPGNSSVINHANVSHHQQGRSRPISSSGRILSANPRSRHHAIISVSAGGLSARERSRSHSLTETDSIETKRRSSSRSIKRRRFDDELVESSLGVSGSPASKMARLRNPSISSPGGAPDPARRRLSTSKSSTGVGSLGGSSGARRSRRGPRHGAHGSHGVATRDLGRWKPTDDLALIVGVQQMNDLRLVHRAVKFSCRFTVAEIQARWYALLYDATVSRLAVAAMRNLHPETVAAVRARAPYSRAEEELLGTIKSVETGVKFSYSRLLGGFHNQNGFF</sequence>
<feature type="compositionally biased region" description="Basic and acidic residues" evidence="1">
    <location>
        <begin position="74"/>
        <end position="93"/>
    </location>
</feature>
<dbReference type="GO" id="GO:0044545">
    <property type="term" value="C:NSL complex"/>
    <property type="evidence" value="ECO:0007669"/>
    <property type="project" value="TreeGrafter"/>
</dbReference>
<protein>
    <recommendedName>
        <fullName evidence="2">Microspherule protein N-terminal domain-containing protein</fullName>
    </recommendedName>
</protein>
<evidence type="ECO:0000313" key="4">
    <source>
        <dbReference type="Proteomes" id="UP000792457"/>
    </source>
</evidence>
<dbReference type="GO" id="GO:0002151">
    <property type="term" value="F:G-quadruplex RNA binding"/>
    <property type="evidence" value="ECO:0007669"/>
    <property type="project" value="InterPro"/>
</dbReference>
<evidence type="ECO:0000313" key="3">
    <source>
        <dbReference type="EMBL" id="KAG8237471.1"/>
    </source>
</evidence>
<accession>A0A8K0P854</accession>
<dbReference type="Proteomes" id="UP000792457">
    <property type="component" value="Unassembled WGS sequence"/>
</dbReference>
<evidence type="ECO:0000259" key="2">
    <source>
        <dbReference type="Pfam" id="PF13325"/>
    </source>
</evidence>
<dbReference type="InterPro" id="IPR037912">
    <property type="entry name" value="MCRS1"/>
</dbReference>
<feature type="compositionally biased region" description="Polar residues" evidence="1">
    <location>
        <begin position="25"/>
        <end position="38"/>
    </location>
</feature>
<keyword evidence="4" id="KW-1185">Reference proteome</keyword>
<reference evidence="3" key="2">
    <citation type="submission" date="2017-10" db="EMBL/GenBank/DDBJ databases">
        <title>Ladona fulva Genome sequencing and assembly.</title>
        <authorList>
            <person name="Murali S."/>
            <person name="Richards S."/>
            <person name="Bandaranaike D."/>
            <person name="Bellair M."/>
            <person name="Blankenburg K."/>
            <person name="Chao H."/>
            <person name="Dinh H."/>
            <person name="Doddapaneni H."/>
            <person name="Dugan-Rocha S."/>
            <person name="Elkadiri S."/>
            <person name="Gnanaolivu R."/>
            <person name="Hernandez B."/>
            <person name="Skinner E."/>
            <person name="Javaid M."/>
            <person name="Lee S."/>
            <person name="Li M."/>
            <person name="Ming W."/>
            <person name="Munidasa M."/>
            <person name="Muniz J."/>
            <person name="Nguyen L."/>
            <person name="Hughes D."/>
            <person name="Osuji N."/>
            <person name="Pu L.-L."/>
            <person name="Puazo M."/>
            <person name="Qu C."/>
            <person name="Quiroz J."/>
            <person name="Raj R."/>
            <person name="Weissenberger G."/>
            <person name="Xin Y."/>
            <person name="Zou X."/>
            <person name="Han Y."/>
            <person name="Worley K."/>
            <person name="Muzny D."/>
            <person name="Gibbs R."/>
        </authorList>
    </citation>
    <scope>NUCLEOTIDE SEQUENCE</scope>
    <source>
        <strain evidence="3">Sampled in the wild</strain>
    </source>
</reference>
<comment type="caution">
    <text evidence="3">The sequence shown here is derived from an EMBL/GenBank/DDBJ whole genome shotgun (WGS) entry which is preliminary data.</text>
</comment>
<feature type="domain" description="Microspherule protein N-terminal" evidence="2">
    <location>
        <begin position="188"/>
        <end position="289"/>
    </location>
</feature>
<dbReference type="GO" id="GO:0071339">
    <property type="term" value="C:MLL1 complex"/>
    <property type="evidence" value="ECO:0007669"/>
    <property type="project" value="InterPro"/>
</dbReference>
<reference evidence="3" key="1">
    <citation type="submission" date="2013-04" db="EMBL/GenBank/DDBJ databases">
        <authorList>
            <person name="Qu J."/>
            <person name="Murali S.C."/>
            <person name="Bandaranaike D."/>
            <person name="Bellair M."/>
            <person name="Blankenburg K."/>
            <person name="Chao H."/>
            <person name="Dinh H."/>
            <person name="Doddapaneni H."/>
            <person name="Downs B."/>
            <person name="Dugan-Rocha S."/>
            <person name="Elkadiri S."/>
            <person name="Gnanaolivu R.D."/>
            <person name="Hernandez B."/>
            <person name="Javaid M."/>
            <person name="Jayaseelan J.C."/>
            <person name="Lee S."/>
            <person name="Li M."/>
            <person name="Ming W."/>
            <person name="Munidasa M."/>
            <person name="Muniz J."/>
            <person name="Nguyen L."/>
            <person name="Ongeri F."/>
            <person name="Osuji N."/>
            <person name="Pu L.-L."/>
            <person name="Puazo M."/>
            <person name="Qu C."/>
            <person name="Quiroz J."/>
            <person name="Raj R."/>
            <person name="Weissenberger G."/>
            <person name="Xin Y."/>
            <person name="Zou X."/>
            <person name="Han Y."/>
            <person name="Richards S."/>
            <person name="Worley K."/>
            <person name="Muzny D."/>
            <person name="Gibbs R."/>
        </authorList>
    </citation>
    <scope>NUCLEOTIDE SEQUENCE</scope>
    <source>
        <strain evidence="3">Sampled in the wild</strain>
    </source>
</reference>
<feature type="compositionally biased region" description="Polar residues" evidence="1">
    <location>
        <begin position="1"/>
        <end position="15"/>
    </location>
</feature>
<dbReference type="PANTHER" id="PTHR13233">
    <property type="entry name" value="MICROSPHERULE PROTEIN 1"/>
    <property type="match status" value="1"/>
</dbReference>
<dbReference type="GO" id="GO:0031011">
    <property type="term" value="C:Ino80 complex"/>
    <property type="evidence" value="ECO:0007669"/>
    <property type="project" value="InterPro"/>
</dbReference>
<feature type="compositionally biased region" description="Basic residues" evidence="1">
    <location>
        <begin position="165"/>
        <end position="176"/>
    </location>
</feature>